<reference evidence="4 5" key="1">
    <citation type="submission" date="2019-06" db="EMBL/GenBank/DDBJ databases">
        <title>Draft genomes of female and male turbot (Scophthalmus maximus).</title>
        <authorList>
            <person name="Xu H."/>
            <person name="Xu X.-W."/>
            <person name="Shao C."/>
            <person name="Chen S."/>
        </authorList>
    </citation>
    <scope>NUCLEOTIDE SEQUENCE [LARGE SCALE GENOMIC DNA]</scope>
    <source>
        <strain evidence="4">Ysfricsl-2016a</strain>
        <tissue evidence="4">Blood</tissue>
    </source>
</reference>
<feature type="compositionally biased region" description="Polar residues" evidence="2">
    <location>
        <begin position="81"/>
        <end position="90"/>
    </location>
</feature>
<dbReference type="GO" id="GO:0051015">
    <property type="term" value="F:actin filament binding"/>
    <property type="evidence" value="ECO:0007669"/>
    <property type="project" value="InterPro"/>
</dbReference>
<dbReference type="Pfam" id="PF08688">
    <property type="entry name" value="ASD1"/>
    <property type="match status" value="1"/>
</dbReference>
<evidence type="ECO:0000256" key="2">
    <source>
        <dbReference type="SAM" id="MobiDB-lite"/>
    </source>
</evidence>
<dbReference type="GO" id="GO:0030864">
    <property type="term" value="C:cortical actin cytoskeleton"/>
    <property type="evidence" value="ECO:0007669"/>
    <property type="project" value="TreeGrafter"/>
</dbReference>
<feature type="compositionally biased region" description="Basic and acidic residues" evidence="2">
    <location>
        <begin position="268"/>
        <end position="282"/>
    </location>
</feature>
<name>A0A6A4RHY7_SCOMX</name>
<protein>
    <recommendedName>
        <fullName evidence="3">ASD1 domain-containing protein</fullName>
    </recommendedName>
</protein>
<organism evidence="4 5">
    <name type="scientific">Scophthalmus maximus</name>
    <name type="common">Turbot</name>
    <name type="synonym">Psetta maxima</name>
    <dbReference type="NCBI Taxonomy" id="52904"/>
    <lineage>
        <taxon>Eukaryota</taxon>
        <taxon>Metazoa</taxon>
        <taxon>Chordata</taxon>
        <taxon>Craniata</taxon>
        <taxon>Vertebrata</taxon>
        <taxon>Euteleostomi</taxon>
        <taxon>Actinopterygii</taxon>
        <taxon>Neopterygii</taxon>
        <taxon>Teleostei</taxon>
        <taxon>Neoteleostei</taxon>
        <taxon>Acanthomorphata</taxon>
        <taxon>Carangaria</taxon>
        <taxon>Pleuronectiformes</taxon>
        <taxon>Pleuronectoidei</taxon>
        <taxon>Scophthalmidae</taxon>
        <taxon>Scophthalmus</taxon>
    </lineage>
</organism>
<feature type="compositionally biased region" description="Polar residues" evidence="2">
    <location>
        <begin position="59"/>
        <end position="73"/>
    </location>
</feature>
<accession>A0A6A4RHY7</accession>
<gene>
    <name evidence="4" type="ORF">F2P81_025661</name>
</gene>
<feature type="region of interest" description="Disordered" evidence="2">
    <location>
        <begin position="538"/>
        <end position="715"/>
    </location>
</feature>
<feature type="compositionally biased region" description="Pro residues" evidence="2">
    <location>
        <begin position="603"/>
        <end position="621"/>
    </location>
</feature>
<feature type="region of interest" description="Disordered" evidence="2">
    <location>
        <begin position="17"/>
        <end position="116"/>
    </location>
</feature>
<evidence type="ECO:0000259" key="3">
    <source>
        <dbReference type="PROSITE" id="PS51306"/>
    </source>
</evidence>
<dbReference type="EMBL" id="VEVO01000226">
    <property type="protein sequence ID" value="KAF0022086.1"/>
    <property type="molecule type" value="Genomic_DNA"/>
</dbReference>
<dbReference type="Proteomes" id="UP000438429">
    <property type="component" value="Unassembled WGS sequence"/>
</dbReference>
<dbReference type="GO" id="GO:0043296">
    <property type="term" value="C:apical junction complex"/>
    <property type="evidence" value="ECO:0007669"/>
    <property type="project" value="TreeGrafter"/>
</dbReference>
<proteinExistence type="predicted"/>
<evidence type="ECO:0000313" key="4">
    <source>
        <dbReference type="EMBL" id="KAF0022086.1"/>
    </source>
</evidence>
<dbReference type="InterPro" id="IPR014800">
    <property type="entry name" value="ASD1_dom"/>
</dbReference>
<dbReference type="PROSITE" id="PS51306">
    <property type="entry name" value="ASD1"/>
    <property type="match status" value="1"/>
</dbReference>
<keyword evidence="1" id="KW-0009">Actin-binding</keyword>
<feature type="region of interest" description="Disordered" evidence="2">
    <location>
        <begin position="357"/>
        <end position="447"/>
    </location>
</feature>
<comment type="caution">
    <text evidence="4">The sequence shown here is derived from an EMBL/GenBank/DDBJ whole genome shotgun (WGS) entry which is preliminary data.</text>
</comment>
<evidence type="ECO:0000256" key="1">
    <source>
        <dbReference type="PROSITE-ProRule" id="PRU00637"/>
    </source>
</evidence>
<feature type="domain" description="ASD1" evidence="3">
    <location>
        <begin position="346"/>
        <end position="481"/>
    </location>
</feature>
<dbReference type="GO" id="GO:0016324">
    <property type="term" value="C:apical plasma membrane"/>
    <property type="evidence" value="ECO:0007669"/>
    <property type="project" value="TreeGrafter"/>
</dbReference>
<dbReference type="PANTHER" id="PTHR15012">
    <property type="entry name" value="APICAL PROTEIN/SHROOM-RELATED"/>
    <property type="match status" value="1"/>
</dbReference>
<evidence type="ECO:0000313" key="5">
    <source>
        <dbReference type="Proteomes" id="UP000438429"/>
    </source>
</evidence>
<feature type="compositionally biased region" description="Polar residues" evidence="2">
    <location>
        <begin position="662"/>
        <end position="684"/>
    </location>
</feature>
<dbReference type="AlphaFoldDB" id="A0A6A4RHY7"/>
<sequence>MLNSVFYFFIRSQQEESSHELYKPPLTTAGGRAEGQTGAQRPQNHQDPHSQGFHGPYTQKGQGPHSQVFQEQNPGFVIPHIQSTPGSRPPSSHEGRDPYTHVQSRGDRSRSVEQTSVHPDAVVLSMPAQGQVPPTHSPVHLQPQAPPTSASHTSPRHHSDSAALHWDHRELDRDREHPLTRLEIALAEVQRGTSSDGVVFPGSHGDNSFDEGGHGGPVRSLSVLEKVSRFERRERAGKQRSHSTSNAHNKVSHLRATEKGGSAPCGADDLRNMLERSTDGTKAHRTLSYRGSSSDHMRYRTQADPSSALQRSRSSFQLDESSEGHLPRRQDIQEALSTNRSYRDSLKDVMSKVLRSTSFRRRDLSTSSSPPPVSSSSSHQPPPVPAKYHSLEKKGPKTMPKPQGIIIAPQSPPPPPLVTSPHTPKERHVVSPEIRGASPPALPNVPPVGPPALLRICGRKRLLADQKKRSYSEPENMNEVGVLDTETVALFRRGGETSVADRRKMFERAASHGGGGSPQNAAARPDLRQLQHDALAEYIERKRGVRRDGGGEQRSGPRPRSANDSVPERSLSGERRPCSTLPPVIDLRNHQSNLFYPGRVTSPRPPALPPHSAPPDSPPEPQTKILQDLAPDACVGRRSQSVGRDPGTPGHRRQAEEPQLSLGLSRQLNGALQRAGSNRSSGKSASAEDLLERSEQRRPTPQHSRSRSSSTVETVNQGHLTVYRVAQEIPPNPQSPVRCQRAGASGWAALSDVDDGKDNTRIHRTYDIHTPTELRKGMR</sequence>
<feature type="compositionally biased region" description="Polar residues" evidence="2">
    <location>
        <begin position="303"/>
        <end position="319"/>
    </location>
</feature>
<dbReference type="GO" id="GO:0007015">
    <property type="term" value="P:actin filament organization"/>
    <property type="evidence" value="ECO:0007669"/>
    <property type="project" value="TreeGrafter"/>
</dbReference>
<feature type="region of interest" description="Disordered" evidence="2">
    <location>
        <begin position="230"/>
        <end position="329"/>
    </location>
</feature>
<dbReference type="GO" id="GO:0005912">
    <property type="term" value="C:adherens junction"/>
    <property type="evidence" value="ECO:0007669"/>
    <property type="project" value="TreeGrafter"/>
</dbReference>
<dbReference type="InterPro" id="IPR027685">
    <property type="entry name" value="Shroom_fam"/>
</dbReference>
<dbReference type="PANTHER" id="PTHR15012:SF33">
    <property type="entry name" value="PROTEIN SHROOM3"/>
    <property type="match status" value="1"/>
</dbReference>
<feature type="compositionally biased region" description="Basic and acidic residues" evidence="2">
    <location>
        <begin position="91"/>
        <end position="111"/>
    </location>
</feature>
<feature type="region of interest" description="Disordered" evidence="2">
    <location>
        <begin position="201"/>
        <end position="220"/>
    </location>
</feature>
<feature type="region of interest" description="Disordered" evidence="2">
    <location>
        <begin position="128"/>
        <end position="162"/>
    </location>
</feature>
<feature type="compositionally biased region" description="Basic and acidic residues" evidence="2">
    <location>
        <begin position="538"/>
        <end position="551"/>
    </location>
</feature>